<keyword evidence="4" id="KW-0410">Iron transport</keyword>
<feature type="signal peptide" evidence="13">
    <location>
        <begin position="1"/>
        <end position="21"/>
    </location>
</feature>
<evidence type="ECO:0000256" key="11">
    <source>
        <dbReference type="PROSITE-ProRule" id="PRU01360"/>
    </source>
</evidence>
<evidence type="ECO:0000256" key="2">
    <source>
        <dbReference type="ARBA" id="ARBA00022448"/>
    </source>
</evidence>
<evidence type="ECO:0000313" key="17">
    <source>
        <dbReference type="Proteomes" id="UP000298050"/>
    </source>
</evidence>
<evidence type="ECO:0000256" key="1">
    <source>
        <dbReference type="ARBA" id="ARBA00004571"/>
    </source>
</evidence>
<dbReference type="GO" id="GO:0009279">
    <property type="term" value="C:cell outer membrane"/>
    <property type="evidence" value="ECO:0007669"/>
    <property type="project" value="UniProtKB-SubCell"/>
</dbReference>
<evidence type="ECO:0000256" key="9">
    <source>
        <dbReference type="ARBA" id="ARBA00023136"/>
    </source>
</evidence>
<keyword evidence="13" id="KW-0732">Signal</keyword>
<feature type="domain" description="TonB-dependent receptor plug" evidence="15">
    <location>
        <begin position="66"/>
        <end position="162"/>
    </location>
</feature>
<evidence type="ECO:0000256" key="8">
    <source>
        <dbReference type="ARBA" id="ARBA00023077"/>
    </source>
</evidence>
<comment type="similarity">
    <text evidence="11 12">Belongs to the TonB-dependent receptor family.</text>
</comment>
<dbReference type="RefSeq" id="WP_135441543.1">
    <property type="nucleotide sequence ID" value="NZ_SRLE01000005.1"/>
</dbReference>
<organism evidence="16 17">
    <name type="scientific">Mangrovimicrobium sediminis</name>
    <dbReference type="NCBI Taxonomy" id="2562682"/>
    <lineage>
        <taxon>Bacteria</taxon>
        <taxon>Pseudomonadati</taxon>
        <taxon>Pseudomonadota</taxon>
        <taxon>Gammaproteobacteria</taxon>
        <taxon>Cellvibrionales</taxon>
        <taxon>Halieaceae</taxon>
        <taxon>Mangrovimicrobium</taxon>
    </lineage>
</organism>
<evidence type="ECO:0000256" key="3">
    <source>
        <dbReference type="ARBA" id="ARBA00022452"/>
    </source>
</evidence>
<dbReference type="GO" id="GO:0015344">
    <property type="term" value="F:siderophore uptake transmembrane transporter activity"/>
    <property type="evidence" value="ECO:0007669"/>
    <property type="project" value="TreeGrafter"/>
</dbReference>
<comment type="subcellular location">
    <subcellularLocation>
        <location evidence="1 11">Cell outer membrane</location>
        <topology evidence="1 11">Multi-pass membrane protein</topology>
    </subcellularLocation>
</comment>
<dbReference type="PROSITE" id="PS52016">
    <property type="entry name" value="TONB_DEPENDENT_REC_3"/>
    <property type="match status" value="1"/>
</dbReference>
<feature type="domain" description="TonB-dependent receptor-like beta-barrel" evidence="14">
    <location>
        <begin position="381"/>
        <end position="801"/>
    </location>
</feature>
<keyword evidence="10 11" id="KW-0998">Cell outer membrane</keyword>
<keyword evidence="6" id="KW-0408">Iron</keyword>
<proteinExistence type="inferred from homology"/>
<dbReference type="InterPro" id="IPR036942">
    <property type="entry name" value="Beta-barrel_TonB_sf"/>
</dbReference>
<dbReference type="Proteomes" id="UP000298050">
    <property type="component" value="Unassembled WGS sequence"/>
</dbReference>
<keyword evidence="9 11" id="KW-0472">Membrane</keyword>
<dbReference type="EMBL" id="SRLE01000005">
    <property type="protein sequence ID" value="TGD74585.1"/>
    <property type="molecule type" value="Genomic_DNA"/>
</dbReference>
<keyword evidence="2 11" id="KW-0813">Transport</keyword>
<reference evidence="16 17" key="1">
    <citation type="submission" date="2019-04" db="EMBL/GenBank/DDBJ databases">
        <title>Taxonomy of novel Haliea sp. from mangrove soil of West Coast of India.</title>
        <authorList>
            <person name="Verma A."/>
            <person name="Kumar P."/>
            <person name="Krishnamurthi S."/>
        </authorList>
    </citation>
    <scope>NUCLEOTIDE SEQUENCE [LARGE SCALE GENOMIC DNA]</scope>
    <source>
        <strain evidence="16 17">SAOS-164</strain>
    </source>
</reference>
<accession>A0A4Z0M5K3</accession>
<name>A0A4Z0M5K3_9GAMM</name>
<keyword evidence="16" id="KW-0675">Receptor</keyword>
<dbReference type="Pfam" id="PF00593">
    <property type="entry name" value="TonB_dep_Rec_b-barrel"/>
    <property type="match status" value="1"/>
</dbReference>
<dbReference type="InterPro" id="IPR012910">
    <property type="entry name" value="Plug_dom"/>
</dbReference>
<evidence type="ECO:0000256" key="4">
    <source>
        <dbReference type="ARBA" id="ARBA00022496"/>
    </source>
</evidence>
<evidence type="ECO:0000259" key="14">
    <source>
        <dbReference type="Pfam" id="PF00593"/>
    </source>
</evidence>
<dbReference type="InterPro" id="IPR037066">
    <property type="entry name" value="Plug_dom_sf"/>
</dbReference>
<evidence type="ECO:0000256" key="10">
    <source>
        <dbReference type="ARBA" id="ARBA00023237"/>
    </source>
</evidence>
<dbReference type="SUPFAM" id="SSF56935">
    <property type="entry name" value="Porins"/>
    <property type="match status" value="1"/>
</dbReference>
<keyword evidence="3 11" id="KW-1134">Transmembrane beta strand</keyword>
<keyword evidence="7" id="KW-0406">Ion transport</keyword>
<feature type="chain" id="PRO_5021377117" evidence="13">
    <location>
        <begin position="22"/>
        <end position="836"/>
    </location>
</feature>
<sequence>MERFCVTILASAIAMYSASLAAQETASDEDVVELDTFVAEEEVNDDLGILQSEPVDSVFGFGKTILETPRSVSSISSEFLDQFNAKGINDIVNFVPGTFTTSFFGVAGSLDIRGTAAENYFRGVKRLNNEGNFPTPIGASDRIDVIRGPMSPISGPSKVGGALNFIPKSARASTGQYMEDSTGEISYETGSWDRNIMKAELGGPAKFLGDDAGYYLYGEINNSDSYYKNDFTEQTLLQASFNKDLSAKTRIEFGGMYQDWRGHENGGWNRVTQDLIDNGTYITGIPATNIDSEFGNGDGLINEPEIDLWETTLAGLVSTGEPFTPGTVSCFTGLVPFCFNGNFEPLDPSMITQDLVDGLGIGLDPATVGTTKLSGNEVLISKLDEYDTEASTFYFDIIHDFDNGWSITNKLFYDAQEYTNVDSYGFTKIADAWVIEDQLIFAKTFEFNNWTSALQLSPSIRYTDAFYALDFGHEIFDRTDLSQGFNALSIQQVPSRLPPGAESWSDYWNSEYTQYGLAAMVDMNFFENLNVLLGGRWDYVDAEGENGDGDGPIILRTFDPDGEHSASNSDDGFTYTASVSYTIAEKFTPYITRAEQQTIVSGSAGDLDTENIKNKTFLGESELDEFGLKMSLLDGRLYMAGAYYEQQRIAFSSQNPVSNQAVESEGYELEFRYVPFDDLALIGTYSNQETRVTTPGGVTFSYIGAADMPQVDPSAVYGGIIGGNIVVGEKPLRGGIPEVTWSLSASYKLMQNVKTNLSVTYVDEVESSVLGGITLPDYYLVNGSVVYDSEKFRFGVFLNNILDEDYYRGNFPSLYGNNAVLPELPFNWSAEIAYKF</sequence>
<keyword evidence="17" id="KW-1185">Reference proteome</keyword>
<dbReference type="Gene3D" id="2.170.130.10">
    <property type="entry name" value="TonB-dependent receptor, plug domain"/>
    <property type="match status" value="1"/>
</dbReference>
<evidence type="ECO:0000256" key="5">
    <source>
        <dbReference type="ARBA" id="ARBA00022692"/>
    </source>
</evidence>
<gene>
    <name evidence="16" type="ORF">E4634_05090</name>
</gene>
<dbReference type="AlphaFoldDB" id="A0A4Z0M5K3"/>
<dbReference type="Gene3D" id="2.40.170.20">
    <property type="entry name" value="TonB-dependent receptor, beta-barrel domain"/>
    <property type="match status" value="1"/>
</dbReference>
<evidence type="ECO:0000259" key="15">
    <source>
        <dbReference type="Pfam" id="PF07715"/>
    </source>
</evidence>
<dbReference type="InterPro" id="IPR039426">
    <property type="entry name" value="TonB-dep_rcpt-like"/>
</dbReference>
<keyword evidence="8 12" id="KW-0798">TonB box</keyword>
<dbReference type="InterPro" id="IPR000531">
    <property type="entry name" value="Beta-barrel_TonB"/>
</dbReference>
<dbReference type="PANTHER" id="PTHR32552:SF81">
    <property type="entry name" value="TONB-DEPENDENT OUTER MEMBRANE RECEPTOR"/>
    <property type="match status" value="1"/>
</dbReference>
<dbReference type="PANTHER" id="PTHR32552">
    <property type="entry name" value="FERRICHROME IRON RECEPTOR-RELATED"/>
    <property type="match status" value="1"/>
</dbReference>
<evidence type="ECO:0000256" key="7">
    <source>
        <dbReference type="ARBA" id="ARBA00023065"/>
    </source>
</evidence>
<evidence type="ECO:0000256" key="13">
    <source>
        <dbReference type="SAM" id="SignalP"/>
    </source>
</evidence>
<comment type="caution">
    <text evidence="16">The sequence shown here is derived from an EMBL/GenBank/DDBJ whole genome shotgun (WGS) entry which is preliminary data.</text>
</comment>
<evidence type="ECO:0000256" key="12">
    <source>
        <dbReference type="RuleBase" id="RU003357"/>
    </source>
</evidence>
<evidence type="ECO:0000313" key="16">
    <source>
        <dbReference type="EMBL" id="TGD74585.1"/>
    </source>
</evidence>
<dbReference type="OrthoDB" id="127311at2"/>
<dbReference type="Pfam" id="PF07715">
    <property type="entry name" value="Plug"/>
    <property type="match status" value="1"/>
</dbReference>
<evidence type="ECO:0000256" key="6">
    <source>
        <dbReference type="ARBA" id="ARBA00023004"/>
    </source>
</evidence>
<protein>
    <submittedName>
        <fullName evidence="16">TonB-dependent receptor</fullName>
    </submittedName>
</protein>
<keyword evidence="5 11" id="KW-0812">Transmembrane</keyword>